<accession>A0ABM6QY19</accession>
<protein>
    <submittedName>
        <fullName evidence="1">Uncharacterized protein</fullName>
    </submittedName>
</protein>
<proteinExistence type="predicted"/>
<reference evidence="1 2" key="1">
    <citation type="submission" date="2018-01" db="EMBL/GenBank/DDBJ databases">
        <title>Tropical forage species Digitaria eriantha prevents oxidative stress under low temperature conditions by the incorporation of polyhydroxybutyrate-producing endophytic bacteria.</title>
        <authorList>
            <person name="Stritzler M."/>
            <person name="Ayub N."/>
        </authorList>
    </citation>
    <scope>NUCLEOTIDE SEQUENCE [LARGE SCALE GENOMIC DNA]</scope>
    <source>
        <strain evidence="1 2">FR1</strain>
    </source>
</reference>
<organism evidence="1 2">
    <name type="scientific">Pseudomonas ogarae (strain DSM 112162 / CECT 30235 / F113)</name>
    <dbReference type="NCBI Taxonomy" id="1114970"/>
    <lineage>
        <taxon>Bacteria</taxon>
        <taxon>Pseudomonadati</taxon>
        <taxon>Pseudomonadota</taxon>
        <taxon>Gammaproteobacteria</taxon>
        <taxon>Pseudomonadales</taxon>
        <taxon>Pseudomonadaceae</taxon>
        <taxon>Pseudomonas</taxon>
    </lineage>
</organism>
<name>A0ABM6QY19_PSEO1</name>
<evidence type="ECO:0000313" key="1">
    <source>
        <dbReference type="EMBL" id="AUO45409.1"/>
    </source>
</evidence>
<sequence length="84" mass="8723">MQRGLLTGGASGWDAQHIASVATSPVGASLLAIAVGHFEKVLDVPPSSRASSLPHLICGALHLCPPRPSRGKYATRLAWALKKA</sequence>
<dbReference type="Proteomes" id="UP000235315">
    <property type="component" value="Chromosome"/>
</dbReference>
<keyword evidence="2" id="KW-1185">Reference proteome</keyword>
<evidence type="ECO:0000313" key="2">
    <source>
        <dbReference type="Proteomes" id="UP000235315"/>
    </source>
</evidence>
<dbReference type="EMBL" id="CP025738">
    <property type="protein sequence ID" value="AUO45409.1"/>
    <property type="molecule type" value="Genomic_DNA"/>
</dbReference>
<gene>
    <name evidence="1" type="ORF">C1C98_08065</name>
</gene>